<sequence length="269" mass="30495">MIDQEVKRVGERFEAVLSDLLDRYPGSFFEPQEIKENVLECLNLFAEALQERERLFDDRTLEYGKKTGEMALRHGKHLDDSITQLAAAKRETWQQLKEIMLDLGVSVETALQIADIFDPIFDQVISSFTRAYIKSYDESIKHAEDEFLRLSAPVITIFDEVAVLPIIGGINEKRAELLMKTALDEAGKKNLSHLFIDLSGVKLVDTMVAYNIYKIIQSLELVGVETVIAGIRPEVSQTMVSLGVDFSTIRTYSSLKQALDRHMHISVQK</sequence>
<evidence type="ECO:0000313" key="4">
    <source>
        <dbReference type="Proteomes" id="UP001595387"/>
    </source>
</evidence>
<dbReference type="CDD" id="cd07041">
    <property type="entry name" value="STAS_RsbR_RsbS_like"/>
    <property type="match status" value="1"/>
</dbReference>
<keyword evidence="4" id="KW-1185">Reference proteome</keyword>
<dbReference type="EMBL" id="JBHRRZ010000006">
    <property type="protein sequence ID" value="MFC2947474.1"/>
    <property type="molecule type" value="Genomic_DNA"/>
</dbReference>
<dbReference type="Gene3D" id="3.30.750.24">
    <property type="entry name" value="STAS domain"/>
    <property type="match status" value="1"/>
</dbReference>
<dbReference type="Proteomes" id="UP001595387">
    <property type="component" value="Unassembled WGS sequence"/>
</dbReference>
<dbReference type="InterPro" id="IPR036513">
    <property type="entry name" value="STAS_dom_sf"/>
</dbReference>
<evidence type="ECO:0000256" key="1">
    <source>
        <dbReference type="ARBA" id="ARBA00022553"/>
    </source>
</evidence>
<dbReference type="Pfam" id="PF14361">
    <property type="entry name" value="RsbRD_N"/>
    <property type="match status" value="1"/>
</dbReference>
<reference evidence="4" key="1">
    <citation type="journal article" date="2019" name="Int. J. Syst. Evol. Microbiol.">
        <title>The Global Catalogue of Microorganisms (GCM) 10K type strain sequencing project: providing services to taxonomists for standard genome sequencing and annotation.</title>
        <authorList>
            <consortium name="The Broad Institute Genomics Platform"/>
            <consortium name="The Broad Institute Genome Sequencing Center for Infectious Disease"/>
            <person name="Wu L."/>
            <person name="Ma J."/>
        </authorList>
    </citation>
    <scope>NUCLEOTIDE SEQUENCE [LARGE SCALE GENOMIC DNA]</scope>
    <source>
        <strain evidence="4">KCTC 13193</strain>
    </source>
</reference>
<proteinExistence type="predicted"/>
<dbReference type="InterPro" id="IPR051932">
    <property type="entry name" value="Bact_StressResp_Reg"/>
</dbReference>
<dbReference type="PANTHER" id="PTHR33745:SF3">
    <property type="entry name" value="RSBT CO-ANTAGONIST PROTEIN RSBRC"/>
    <property type="match status" value="1"/>
</dbReference>
<protein>
    <submittedName>
        <fullName evidence="3">STAS domain-containing protein</fullName>
    </submittedName>
</protein>
<dbReference type="RefSeq" id="WP_390303184.1">
    <property type="nucleotide sequence ID" value="NZ_JBHRRZ010000006.1"/>
</dbReference>
<dbReference type="Pfam" id="PF01740">
    <property type="entry name" value="STAS"/>
    <property type="match status" value="1"/>
</dbReference>
<dbReference type="InterPro" id="IPR025751">
    <property type="entry name" value="RsbRD_N_dom"/>
</dbReference>
<gene>
    <name evidence="3" type="ORF">ACFODW_03745</name>
</gene>
<dbReference type="SUPFAM" id="SSF52091">
    <property type="entry name" value="SpoIIaa-like"/>
    <property type="match status" value="1"/>
</dbReference>
<name>A0ABV7A3M4_9BACI</name>
<dbReference type="PROSITE" id="PS50801">
    <property type="entry name" value="STAS"/>
    <property type="match status" value="1"/>
</dbReference>
<accession>A0ABV7A3M4</accession>
<dbReference type="InterPro" id="IPR002645">
    <property type="entry name" value="STAS_dom"/>
</dbReference>
<organism evidence="3 4">
    <name type="scientific">Virgibacillus sediminis</name>
    <dbReference type="NCBI Taxonomy" id="202260"/>
    <lineage>
        <taxon>Bacteria</taxon>
        <taxon>Bacillati</taxon>
        <taxon>Bacillota</taxon>
        <taxon>Bacilli</taxon>
        <taxon>Bacillales</taxon>
        <taxon>Bacillaceae</taxon>
        <taxon>Virgibacillus</taxon>
    </lineage>
</organism>
<keyword evidence="1" id="KW-0597">Phosphoprotein</keyword>
<evidence type="ECO:0000259" key="2">
    <source>
        <dbReference type="PROSITE" id="PS50801"/>
    </source>
</evidence>
<dbReference type="PANTHER" id="PTHR33745">
    <property type="entry name" value="RSBT ANTAGONIST PROTEIN RSBS-RELATED"/>
    <property type="match status" value="1"/>
</dbReference>
<feature type="domain" description="STAS" evidence="2">
    <location>
        <begin position="151"/>
        <end position="262"/>
    </location>
</feature>
<comment type="caution">
    <text evidence="3">The sequence shown here is derived from an EMBL/GenBank/DDBJ whole genome shotgun (WGS) entry which is preliminary data.</text>
</comment>
<evidence type="ECO:0000313" key="3">
    <source>
        <dbReference type="EMBL" id="MFC2947474.1"/>
    </source>
</evidence>